<dbReference type="InterPro" id="IPR001952">
    <property type="entry name" value="Alkaline_phosphatase"/>
</dbReference>
<feature type="binding site" evidence="14">
    <location>
        <position position="361"/>
    </location>
    <ligand>
        <name>Mg(2+)</name>
        <dbReference type="ChEBI" id="CHEBI:18420"/>
    </ligand>
</feature>
<keyword evidence="16" id="KW-0732">Signal</keyword>
<dbReference type="PANTHER" id="PTHR11596">
    <property type="entry name" value="ALKALINE PHOSPHATASE"/>
    <property type="match status" value="1"/>
</dbReference>
<evidence type="ECO:0000256" key="15">
    <source>
        <dbReference type="RuleBase" id="RU003946"/>
    </source>
</evidence>
<dbReference type="PROSITE" id="PS51257">
    <property type="entry name" value="PROKAR_LIPOPROTEIN"/>
    <property type="match status" value="1"/>
</dbReference>
<feature type="active site" description="Phosphoserine intermediate" evidence="13">
    <location>
        <position position="143"/>
    </location>
</feature>
<sequence>MRIIVVIFVSLILYSCCYGFSAIKRNKPIRDERLMHSLKSSSLKVKRDLKEQTQKQETLASFWRNEALKKLKTQLNKKINTNIAKNVIIFLGDGMSLSTITASRIYAGQRLKKSGEEYSLSFENFPYTALSKTYCVDKQTADSACSATAYLTGVKTNYGTIGVTAKVNKNDCQASLDKENRLTSIMQWAQKAGKSTGIVTTTRVTHASPAGTYAKTANRDWESDFDMNNFTDTKECSDIAKQLVTECPGNKLNVIFGGGRRKFLSENIIENDARGERLDGRDLIDEWLQHQKSPTAHYVSNRTELLALDYSKIDHIMGLFADSHLEYNLNNDNDEPSLKEMTLAAIEILKKNDKGFVLFVEGGKIDLAHHDNMAHLALDETAEFDKAIQSAVKITDEKDTLIVVTADHSHTMTLSGYSHRGRDILGFNTEISDMDSMPYLTLSYANGPSAEKKRQVNEEDMKNVGYQYPSLIPMLYETHGGDDVPIYARGPYSHLFEGVLEQNTIPHFIAYASCISNGATACD</sequence>
<evidence type="ECO:0000256" key="8">
    <source>
        <dbReference type="ARBA" id="ARBA00022833"/>
    </source>
</evidence>
<feature type="binding site" evidence="14">
    <location>
        <position position="370"/>
    </location>
    <ligand>
        <name>Zn(2+)</name>
        <dbReference type="ChEBI" id="CHEBI:29105"/>
        <label>2</label>
    </ligand>
</feature>
<evidence type="ECO:0000256" key="10">
    <source>
        <dbReference type="ARBA" id="ARBA00023136"/>
    </source>
</evidence>
<keyword evidence="12" id="KW-0449">Lipoprotein</keyword>
<evidence type="ECO:0000256" key="12">
    <source>
        <dbReference type="ARBA" id="ARBA00023288"/>
    </source>
</evidence>
<feature type="signal peptide" evidence="16">
    <location>
        <begin position="1"/>
        <end position="19"/>
    </location>
</feature>
<dbReference type="PRINTS" id="PR00113">
    <property type="entry name" value="ALKPHPHTASE"/>
</dbReference>
<feature type="binding site" evidence="14">
    <location>
        <position position="208"/>
    </location>
    <ligand>
        <name>Mg(2+)</name>
        <dbReference type="ChEBI" id="CHEBI:18420"/>
    </ligand>
</feature>
<evidence type="ECO:0000256" key="16">
    <source>
        <dbReference type="SAM" id="SignalP"/>
    </source>
</evidence>
<keyword evidence="8 14" id="KW-0862">Zinc</keyword>
<dbReference type="SUPFAM" id="SSF53649">
    <property type="entry name" value="Alkaline phosphatase-like"/>
    <property type="match status" value="1"/>
</dbReference>
<feature type="binding site" evidence="14">
    <location>
        <position position="93"/>
    </location>
    <ligand>
        <name>Mg(2+)</name>
        <dbReference type="ChEBI" id="CHEBI:18420"/>
    </ligand>
</feature>
<dbReference type="Gene3D" id="3.40.720.10">
    <property type="entry name" value="Alkaline Phosphatase, subunit A"/>
    <property type="match status" value="1"/>
</dbReference>
<evidence type="ECO:0000256" key="13">
    <source>
        <dbReference type="PIRSR" id="PIRSR601952-1"/>
    </source>
</evidence>
<dbReference type="Pfam" id="PF00245">
    <property type="entry name" value="Alk_phosphatase"/>
    <property type="match status" value="1"/>
</dbReference>
<keyword evidence="7" id="KW-0378">Hydrolase</keyword>
<evidence type="ECO:0000256" key="14">
    <source>
        <dbReference type="PIRSR" id="PIRSR601952-2"/>
    </source>
</evidence>
<dbReference type="EMBL" id="OU895878">
    <property type="protein sequence ID" value="CAG9804104.1"/>
    <property type="molecule type" value="Genomic_DNA"/>
</dbReference>
<dbReference type="GO" id="GO:0004035">
    <property type="term" value="F:alkaline phosphatase activity"/>
    <property type="evidence" value="ECO:0007669"/>
    <property type="project" value="UniProtKB-EC"/>
</dbReference>
<evidence type="ECO:0000256" key="9">
    <source>
        <dbReference type="ARBA" id="ARBA00022842"/>
    </source>
</evidence>
<evidence type="ECO:0000256" key="11">
    <source>
        <dbReference type="ARBA" id="ARBA00023180"/>
    </source>
</evidence>
<evidence type="ECO:0000256" key="5">
    <source>
        <dbReference type="ARBA" id="ARBA00022622"/>
    </source>
</evidence>
<comment type="similarity">
    <text evidence="2 15">Belongs to the alkaline phosphatase family.</text>
</comment>
<dbReference type="CDD" id="cd16012">
    <property type="entry name" value="ALP"/>
    <property type="match status" value="1"/>
</dbReference>
<feature type="binding site" evidence="14">
    <location>
        <position position="93"/>
    </location>
    <ligand>
        <name>Zn(2+)</name>
        <dbReference type="ChEBI" id="CHEBI:29105"/>
        <label>2</label>
    </ligand>
</feature>
<keyword evidence="11" id="KW-0325">Glycoprotein</keyword>
<evidence type="ECO:0000256" key="7">
    <source>
        <dbReference type="ARBA" id="ARBA00022801"/>
    </source>
</evidence>
<reference evidence="17" key="2">
    <citation type="submission" date="2022-10" db="EMBL/GenBank/DDBJ databases">
        <authorList>
            <consortium name="ENA_rothamsted_submissions"/>
            <consortium name="culmorum"/>
            <person name="King R."/>
        </authorList>
    </citation>
    <scope>NUCLEOTIDE SEQUENCE</scope>
</reference>
<dbReference type="GO" id="GO:0005886">
    <property type="term" value="C:plasma membrane"/>
    <property type="evidence" value="ECO:0007669"/>
    <property type="project" value="UniProtKB-SubCell"/>
</dbReference>
<keyword evidence="10" id="KW-0472">Membrane</keyword>
<dbReference type="FunFam" id="3.40.720.10:FF:000008">
    <property type="entry name" value="Alkaline phosphatase"/>
    <property type="match status" value="1"/>
</dbReference>
<keyword evidence="6 14" id="KW-0479">Metal-binding</keyword>
<keyword evidence="4" id="KW-1003">Cell membrane</keyword>
<name>A0A9N9RSF0_9DIPT</name>
<dbReference type="EC" id="3.1.3.1" evidence="3"/>
<feature type="binding site" evidence="14">
    <location>
        <position position="407"/>
    </location>
    <ligand>
        <name>Zn(2+)</name>
        <dbReference type="ChEBI" id="CHEBI:29105"/>
        <label>2</label>
    </ligand>
</feature>
<dbReference type="PANTHER" id="PTHR11596:SF91">
    <property type="entry name" value="ALKALINE PHOSPHATASE-RELATED"/>
    <property type="match status" value="1"/>
</dbReference>
<organism evidence="17 18">
    <name type="scientific">Chironomus riparius</name>
    <dbReference type="NCBI Taxonomy" id="315576"/>
    <lineage>
        <taxon>Eukaryota</taxon>
        <taxon>Metazoa</taxon>
        <taxon>Ecdysozoa</taxon>
        <taxon>Arthropoda</taxon>
        <taxon>Hexapoda</taxon>
        <taxon>Insecta</taxon>
        <taxon>Pterygota</taxon>
        <taxon>Neoptera</taxon>
        <taxon>Endopterygota</taxon>
        <taxon>Diptera</taxon>
        <taxon>Nematocera</taxon>
        <taxon>Chironomoidea</taxon>
        <taxon>Chironomidae</taxon>
        <taxon>Chironominae</taxon>
        <taxon>Chironomus</taxon>
    </lineage>
</organism>
<keyword evidence="9 14" id="KW-0460">Magnesium</keyword>
<dbReference type="AlphaFoldDB" id="A0A9N9RSF0"/>
<reference evidence="17" key="1">
    <citation type="submission" date="2022-01" db="EMBL/GenBank/DDBJ databases">
        <authorList>
            <person name="King R."/>
        </authorList>
    </citation>
    <scope>NUCLEOTIDE SEQUENCE</scope>
</reference>
<keyword evidence="5" id="KW-0336">GPI-anchor</keyword>
<feature type="binding site" evidence="14">
    <location>
        <position position="366"/>
    </location>
    <ligand>
        <name>Zn(2+)</name>
        <dbReference type="ChEBI" id="CHEBI:29105"/>
        <label>2</label>
    </ligand>
</feature>
<dbReference type="InterPro" id="IPR017850">
    <property type="entry name" value="Alkaline_phosphatase_core_sf"/>
</dbReference>
<protein>
    <recommendedName>
        <fullName evidence="3">alkaline phosphatase</fullName>
        <ecNumber evidence="3">3.1.3.1</ecNumber>
    </recommendedName>
</protein>
<keyword evidence="18" id="KW-1185">Reference proteome</keyword>
<feature type="binding site" evidence="14">
    <location>
        <position position="479"/>
    </location>
    <ligand>
        <name>Zn(2+)</name>
        <dbReference type="ChEBI" id="CHEBI:29105"/>
        <label>2</label>
    </ligand>
</feature>
<comment type="cofactor">
    <cofactor evidence="14">
        <name>Mg(2+)</name>
        <dbReference type="ChEBI" id="CHEBI:18420"/>
    </cofactor>
    <text evidence="14">Binds 1 Mg(2+) ion.</text>
</comment>
<dbReference type="Proteomes" id="UP001153620">
    <property type="component" value="Chromosome 2"/>
</dbReference>
<comment type="subcellular location">
    <subcellularLocation>
        <location evidence="1">Cell membrane</location>
        <topology evidence="1">Lipid-anchor</topology>
        <topology evidence="1">GPI-anchor</topology>
    </subcellularLocation>
</comment>
<feature type="binding site" evidence="14">
    <location>
        <position position="206"/>
    </location>
    <ligand>
        <name>Mg(2+)</name>
        <dbReference type="ChEBI" id="CHEBI:18420"/>
    </ligand>
</feature>
<accession>A0A9N9RSF0</accession>
<dbReference type="OrthoDB" id="5818554at2759"/>
<evidence type="ECO:0000256" key="1">
    <source>
        <dbReference type="ARBA" id="ARBA00004609"/>
    </source>
</evidence>
<evidence type="ECO:0000313" key="17">
    <source>
        <dbReference type="EMBL" id="CAG9804104.1"/>
    </source>
</evidence>
<evidence type="ECO:0000256" key="2">
    <source>
        <dbReference type="ARBA" id="ARBA00005984"/>
    </source>
</evidence>
<evidence type="ECO:0000256" key="4">
    <source>
        <dbReference type="ARBA" id="ARBA00022475"/>
    </source>
</evidence>
<dbReference type="GO" id="GO:0046872">
    <property type="term" value="F:metal ion binding"/>
    <property type="evidence" value="ECO:0007669"/>
    <property type="project" value="UniProtKB-KW"/>
</dbReference>
<evidence type="ECO:0000256" key="3">
    <source>
        <dbReference type="ARBA" id="ARBA00012647"/>
    </source>
</evidence>
<proteinExistence type="inferred from homology"/>
<dbReference type="SMART" id="SM00098">
    <property type="entry name" value="alkPPc"/>
    <property type="match status" value="1"/>
</dbReference>
<evidence type="ECO:0000256" key="6">
    <source>
        <dbReference type="ARBA" id="ARBA00022723"/>
    </source>
</evidence>
<comment type="cofactor">
    <cofactor evidence="14">
        <name>Zn(2+)</name>
        <dbReference type="ChEBI" id="CHEBI:29105"/>
    </cofactor>
    <text evidence="14">Binds 2 Zn(2+) ions.</text>
</comment>
<feature type="chain" id="PRO_5040419451" description="alkaline phosphatase" evidence="16">
    <location>
        <begin position="20"/>
        <end position="523"/>
    </location>
</feature>
<evidence type="ECO:0000313" key="18">
    <source>
        <dbReference type="Proteomes" id="UP001153620"/>
    </source>
</evidence>
<dbReference type="GO" id="GO:0098552">
    <property type="term" value="C:side of membrane"/>
    <property type="evidence" value="ECO:0007669"/>
    <property type="project" value="UniProtKB-KW"/>
</dbReference>
<gene>
    <name evidence="17" type="ORF">CHIRRI_LOCUS6997</name>
</gene>
<feature type="binding site" evidence="14">
    <location>
        <position position="408"/>
    </location>
    <ligand>
        <name>Zn(2+)</name>
        <dbReference type="ChEBI" id="CHEBI:29105"/>
        <label>2</label>
    </ligand>
</feature>